<dbReference type="EMBL" id="APQI01000004">
    <property type="protein sequence ID" value="ENV99050.1"/>
    <property type="molecule type" value="Genomic_DNA"/>
</dbReference>
<dbReference type="InterPro" id="IPR002818">
    <property type="entry name" value="DJ-1/PfpI"/>
</dbReference>
<gene>
    <name evidence="4" type="ORF">F936_02133</name>
</gene>
<keyword evidence="1" id="KW-0805">Transcription regulation</keyword>
<dbReference type="Pfam" id="PF01965">
    <property type="entry name" value="DJ-1_PfpI"/>
    <property type="match status" value="1"/>
</dbReference>
<dbReference type="InterPro" id="IPR018060">
    <property type="entry name" value="HTH_AraC"/>
</dbReference>
<dbReference type="CDD" id="cd03137">
    <property type="entry name" value="GATase1_AraC_1"/>
    <property type="match status" value="1"/>
</dbReference>
<dbReference type="Gene3D" id="1.10.10.60">
    <property type="entry name" value="Homeodomain-like"/>
    <property type="match status" value="1"/>
</dbReference>
<sequence length="320" mass="35695">MLQRNIHFIIFPEVNLLDLSGPLQVFSTANELMEQRGDPPLYNLHVVASQPGIVKTSTALPLLAEPLPNEDVLTDTLIAIGGAGIYSAVNDRLLTEWLKNRSKYSRRVAAVCSGAFLLAACGILDGRRAVTHWSVCGEFAQKYPLVIVENNPIFIQDGSVWTSAGVSAGIDLALALISDDLGYKLALEVARTLVVFLKRPGGQAQFSTTLFFQNETERFSELYAWITDNLTADLSVNALATYSCMSERSFVRHFLKDTGITPAKAVQQLRLEAARRMLVDTDLPIKRIAERCGFNAEATLRRRFLEHYGNYPNEYRRYFT</sequence>
<evidence type="ECO:0000313" key="4">
    <source>
        <dbReference type="EMBL" id="ENV99050.1"/>
    </source>
</evidence>
<dbReference type="SUPFAM" id="SSF52317">
    <property type="entry name" value="Class I glutamine amidotransferase-like"/>
    <property type="match status" value="1"/>
</dbReference>
<keyword evidence="5" id="KW-1185">Reference proteome</keyword>
<name>A0ABN0K652_ACICA</name>
<comment type="caution">
    <text evidence="4">The sequence shown here is derived from an EMBL/GenBank/DDBJ whole genome shotgun (WGS) entry which is preliminary data.</text>
</comment>
<dbReference type="Gene3D" id="3.40.50.880">
    <property type="match status" value="1"/>
</dbReference>
<evidence type="ECO:0000259" key="3">
    <source>
        <dbReference type="PROSITE" id="PS01124"/>
    </source>
</evidence>
<dbReference type="RefSeq" id="WP_005047327.1">
    <property type="nucleotide sequence ID" value="NZ_KB849780.1"/>
</dbReference>
<evidence type="ECO:0000256" key="1">
    <source>
        <dbReference type="ARBA" id="ARBA00023015"/>
    </source>
</evidence>
<feature type="domain" description="HTH araC/xylS-type" evidence="3">
    <location>
        <begin position="220"/>
        <end position="318"/>
    </location>
</feature>
<evidence type="ECO:0000256" key="2">
    <source>
        <dbReference type="ARBA" id="ARBA00023163"/>
    </source>
</evidence>
<dbReference type="PROSITE" id="PS01124">
    <property type="entry name" value="HTH_ARAC_FAMILY_2"/>
    <property type="match status" value="1"/>
</dbReference>
<dbReference type="GeneID" id="92919500"/>
<dbReference type="SMART" id="SM00342">
    <property type="entry name" value="HTH_ARAC"/>
    <property type="match status" value="1"/>
</dbReference>
<proteinExistence type="predicted"/>
<dbReference type="InterPro" id="IPR052158">
    <property type="entry name" value="INH-QAR"/>
</dbReference>
<dbReference type="SUPFAM" id="SSF46689">
    <property type="entry name" value="Homeodomain-like"/>
    <property type="match status" value="2"/>
</dbReference>
<dbReference type="PANTHER" id="PTHR43130">
    <property type="entry name" value="ARAC-FAMILY TRANSCRIPTIONAL REGULATOR"/>
    <property type="match status" value="1"/>
</dbReference>
<keyword evidence="2" id="KW-0804">Transcription</keyword>
<dbReference type="InterPro" id="IPR029062">
    <property type="entry name" value="Class_I_gatase-like"/>
</dbReference>
<accession>A0ABN0K652</accession>
<dbReference type="PANTHER" id="PTHR43130:SF3">
    <property type="entry name" value="HTH-TYPE TRANSCRIPTIONAL REGULATOR RV1931C"/>
    <property type="match status" value="1"/>
</dbReference>
<protein>
    <recommendedName>
        <fullName evidence="3">HTH araC/xylS-type domain-containing protein</fullName>
    </recommendedName>
</protein>
<dbReference type="Pfam" id="PF12833">
    <property type="entry name" value="HTH_18"/>
    <property type="match status" value="1"/>
</dbReference>
<evidence type="ECO:0000313" key="5">
    <source>
        <dbReference type="Proteomes" id="UP000013024"/>
    </source>
</evidence>
<dbReference type="Proteomes" id="UP000013024">
    <property type="component" value="Unassembled WGS sequence"/>
</dbReference>
<dbReference type="InterPro" id="IPR009057">
    <property type="entry name" value="Homeodomain-like_sf"/>
</dbReference>
<organism evidence="4 5">
    <name type="scientific">Acinetobacter calcoaceticus DSM 30006 = CIP 81.8</name>
    <dbReference type="NCBI Taxonomy" id="981331"/>
    <lineage>
        <taxon>Bacteria</taxon>
        <taxon>Pseudomonadati</taxon>
        <taxon>Pseudomonadota</taxon>
        <taxon>Gammaproteobacteria</taxon>
        <taxon>Moraxellales</taxon>
        <taxon>Moraxellaceae</taxon>
        <taxon>Acinetobacter</taxon>
        <taxon>Acinetobacter calcoaceticus/baumannii complex</taxon>
    </lineage>
</organism>
<reference evidence="4 5" key="1">
    <citation type="submission" date="2013-02" db="EMBL/GenBank/DDBJ databases">
        <title>The Genome Sequence of Acinetobacter calcoaceticus CIP 81.8.</title>
        <authorList>
            <consortium name="The Broad Institute Genome Sequencing Platform"/>
            <consortium name="The Broad Institute Genome Sequencing Center for Infectious Disease"/>
            <person name="Cerqueira G."/>
            <person name="Feldgarden M."/>
            <person name="Courvalin P."/>
            <person name="Perichon B."/>
            <person name="Grillot-Courvalin C."/>
            <person name="Clermont D."/>
            <person name="Rocha E."/>
            <person name="Yoon E.-J."/>
            <person name="Nemec A."/>
            <person name="Walker B."/>
            <person name="Young S.K."/>
            <person name="Zeng Q."/>
            <person name="Gargeya S."/>
            <person name="Fitzgerald M."/>
            <person name="Haas B."/>
            <person name="Abouelleil A."/>
            <person name="Alvarado L."/>
            <person name="Arachchi H.M."/>
            <person name="Berlin A.M."/>
            <person name="Chapman S.B."/>
            <person name="Dewar J."/>
            <person name="Goldberg J."/>
            <person name="Griggs A."/>
            <person name="Gujja S."/>
            <person name="Hansen M."/>
            <person name="Howarth C."/>
            <person name="Imamovic A."/>
            <person name="Larimer J."/>
            <person name="McCowan C."/>
            <person name="Murphy C."/>
            <person name="Neiman D."/>
            <person name="Pearson M."/>
            <person name="Priest M."/>
            <person name="Roberts A."/>
            <person name="Saif S."/>
            <person name="Shea T."/>
            <person name="Sisk P."/>
            <person name="Sykes S."/>
            <person name="Wortman J."/>
            <person name="Nusbaum C."/>
            <person name="Birren B."/>
        </authorList>
    </citation>
    <scope>NUCLEOTIDE SEQUENCE [LARGE SCALE GENOMIC DNA]</scope>
    <source>
        <strain evidence="4 5">CIP 81.8</strain>
    </source>
</reference>